<sequence>MPPVVKPTRFAHAEGHTDVCYDPTGRYLVTCGSDGEVRTWEGFQDDEPKSYSVGESALAVACGGDTFFVAVDSYCVKAFEVSTGQETSVAARFPSDIYAVACSKDGKTLVAGSGDFTLKVVDVLSGTSQLLTGHTAPVLCCCIDPRAEFIALSIVAFSGCGKLLAAATRGGQLLVWDSSTRQLMHTLSWNPRQKELVYCNAQGQLGLVEGIESGSSKEQVPPPVTKAMPEERVDGEDDGIDLGQIKATYEPLIFGDSDAEEEDTAVVPSAGHTAPVQPEYRPRLVQDAFQPGSTPVHLQHRFMVWNSVGMVRAHNTAEESSIDVEFHDTSVHHALHRGNTQGHTMAALSEKALVLAGPQQLECLHLGSWDANKEWAVDTLSDGIQAVAVGDDWVAACCSSGLVRLWTLSGLQKAVWRAPGPVVALVASGRSLALIFHQGAGVTAEWQALAVVQYNVGAGVLEPPIPVPLAERQRLAWAGCTQTRAHLCTVDSDGVLSILGSSYGWNPVCNTRDNVKSQSDHYFVLGVSETRQQVRALMCKGSRYPPTLPRPVMVVLDFSLPFLGTDSEKGRLEEELWRAWCLEDALRRVGEEGRQLADVCNRRQLLLLKLFALAAKAEREVRALDVARLMDSERLIQGAVEYASKSRRLVLAQRVERLLLEQEPQFETAPAARQDFQAVPSMRKRDPDQAEEVVIKPKPLQLSRKRPADVTCKEVLLPTDEHRTTVELPVTRGNPFKVTKSQESPVGESAANGGKPRGDVVASSRQLTLKFGARSEAAPATNATNKSGVQLYMESIRATLLEEEPGLAEDQLVSRAVARFRALSQEERAVSLVLITSD</sequence>
<reference evidence="1" key="1">
    <citation type="submission" date="2020-05" db="EMBL/GenBank/DDBJ databases">
        <title>Large-scale comparative analyses of tick genomes elucidate their genetic diversity and vector capacities.</title>
        <authorList>
            <person name="Jia N."/>
            <person name="Wang J."/>
            <person name="Shi W."/>
            <person name="Du L."/>
            <person name="Sun Y."/>
            <person name="Zhan W."/>
            <person name="Jiang J."/>
            <person name="Wang Q."/>
            <person name="Zhang B."/>
            <person name="Ji P."/>
            <person name="Sakyi L.B."/>
            <person name="Cui X."/>
            <person name="Yuan T."/>
            <person name="Jiang B."/>
            <person name="Yang W."/>
            <person name="Lam T.T.-Y."/>
            <person name="Chang Q."/>
            <person name="Ding S."/>
            <person name="Wang X."/>
            <person name="Zhu J."/>
            <person name="Ruan X."/>
            <person name="Zhao L."/>
            <person name="Wei J."/>
            <person name="Que T."/>
            <person name="Du C."/>
            <person name="Cheng J."/>
            <person name="Dai P."/>
            <person name="Han X."/>
            <person name="Huang E."/>
            <person name="Gao Y."/>
            <person name="Liu J."/>
            <person name="Shao H."/>
            <person name="Ye R."/>
            <person name="Li L."/>
            <person name="Wei W."/>
            <person name="Wang X."/>
            <person name="Wang C."/>
            <person name="Yang T."/>
            <person name="Huo Q."/>
            <person name="Li W."/>
            <person name="Guo W."/>
            <person name="Chen H."/>
            <person name="Zhou L."/>
            <person name="Ni X."/>
            <person name="Tian J."/>
            <person name="Zhou Y."/>
            <person name="Sheng Y."/>
            <person name="Liu T."/>
            <person name="Pan Y."/>
            <person name="Xia L."/>
            <person name="Li J."/>
            <person name="Zhao F."/>
            <person name="Cao W."/>
        </authorList>
    </citation>
    <scope>NUCLEOTIDE SEQUENCE</scope>
    <source>
        <strain evidence="1">Dsil-2018</strain>
    </source>
</reference>
<organism evidence="1 2">
    <name type="scientific">Dermacentor silvarum</name>
    <name type="common">Tick</name>
    <dbReference type="NCBI Taxonomy" id="543639"/>
    <lineage>
        <taxon>Eukaryota</taxon>
        <taxon>Metazoa</taxon>
        <taxon>Ecdysozoa</taxon>
        <taxon>Arthropoda</taxon>
        <taxon>Chelicerata</taxon>
        <taxon>Arachnida</taxon>
        <taxon>Acari</taxon>
        <taxon>Parasitiformes</taxon>
        <taxon>Ixodida</taxon>
        <taxon>Ixodoidea</taxon>
        <taxon>Ixodidae</taxon>
        <taxon>Rhipicephalinae</taxon>
        <taxon>Dermacentor</taxon>
    </lineage>
</organism>
<evidence type="ECO:0000313" key="1">
    <source>
        <dbReference type="EMBL" id="KAH7940425.1"/>
    </source>
</evidence>
<gene>
    <name evidence="1" type="ORF">HPB49_000199</name>
</gene>
<name>A0ACB8CCF8_DERSI</name>
<evidence type="ECO:0000313" key="2">
    <source>
        <dbReference type="Proteomes" id="UP000821865"/>
    </source>
</evidence>
<proteinExistence type="predicted"/>
<comment type="caution">
    <text evidence="1">The sequence shown here is derived from an EMBL/GenBank/DDBJ whole genome shotgun (WGS) entry which is preliminary data.</text>
</comment>
<keyword evidence="2" id="KW-1185">Reference proteome</keyword>
<dbReference type="Proteomes" id="UP000821865">
    <property type="component" value="Chromosome 7"/>
</dbReference>
<protein>
    <submittedName>
        <fullName evidence="1">Uncharacterized protein</fullName>
    </submittedName>
</protein>
<accession>A0ACB8CCF8</accession>
<dbReference type="EMBL" id="CM023476">
    <property type="protein sequence ID" value="KAH7940425.1"/>
    <property type="molecule type" value="Genomic_DNA"/>
</dbReference>